<evidence type="ECO:0000259" key="3">
    <source>
        <dbReference type="Pfam" id="PF13556"/>
    </source>
</evidence>
<evidence type="ECO:0000256" key="1">
    <source>
        <dbReference type="ARBA" id="ARBA00006754"/>
    </source>
</evidence>
<reference evidence="7" key="1">
    <citation type="journal article" date="2019" name="Int. J. Syst. Evol. Microbiol.">
        <title>The Global Catalogue of Microorganisms (GCM) 10K type strain sequencing project: providing services to taxonomists for standard genome sequencing and annotation.</title>
        <authorList>
            <consortium name="The Broad Institute Genomics Platform"/>
            <consortium name="The Broad Institute Genome Sequencing Center for Infectious Disease"/>
            <person name="Wu L."/>
            <person name="Ma J."/>
        </authorList>
    </citation>
    <scope>NUCLEOTIDE SEQUENCE [LARGE SCALE GENOMIC DNA]</scope>
    <source>
        <strain evidence="7">CCM 7043</strain>
    </source>
</reference>
<dbReference type="RefSeq" id="WP_344724964.1">
    <property type="nucleotide sequence ID" value="NZ_BAAAUS010000027.1"/>
</dbReference>
<organism evidence="6 7">
    <name type="scientific">Pseudonocardia yunnanensis</name>
    <dbReference type="NCBI Taxonomy" id="58107"/>
    <lineage>
        <taxon>Bacteria</taxon>
        <taxon>Bacillati</taxon>
        <taxon>Actinomycetota</taxon>
        <taxon>Actinomycetes</taxon>
        <taxon>Pseudonocardiales</taxon>
        <taxon>Pseudonocardiaceae</taxon>
        <taxon>Pseudonocardia</taxon>
    </lineage>
</organism>
<name>A0ABW4EKC8_9PSEU</name>
<proteinExistence type="inferred from homology"/>
<dbReference type="Pfam" id="PF13556">
    <property type="entry name" value="HTH_30"/>
    <property type="match status" value="1"/>
</dbReference>
<protein>
    <submittedName>
        <fullName evidence="6">PucR family transcriptional regulator</fullName>
    </submittedName>
</protein>
<dbReference type="PANTHER" id="PTHR33744">
    <property type="entry name" value="CARBOHYDRATE DIACID REGULATOR"/>
    <property type="match status" value="1"/>
</dbReference>
<comment type="caution">
    <text evidence="6">The sequence shown here is derived from an EMBL/GenBank/DDBJ whole genome shotgun (WGS) entry which is preliminary data.</text>
</comment>
<evidence type="ECO:0000313" key="7">
    <source>
        <dbReference type="Proteomes" id="UP001597114"/>
    </source>
</evidence>
<evidence type="ECO:0000256" key="2">
    <source>
        <dbReference type="SAM" id="MobiDB-lite"/>
    </source>
</evidence>
<dbReference type="InterPro" id="IPR042070">
    <property type="entry name" value="PucR_C-HTH_sf"/>
</dbReference>
<keyword evidence="7" id="KW-1185">Reference proteome</keyword>
<dbReference type="Gene3D" id="1.10.10.2840">
    <property type="entry name" value="PucR C-terminal helix-turn-helix domain"/>
    <property type="match status" value="1"/>
</dbReference>
<dbReference type="Pfam" id="PF25906">
    <property type="entry name" value="PucR-like_N"/>
    <property type="match status" value="1"/>
</dbReference>
<feature type="domain" description="PucR C-terminal helix-turn-helix" evidence="3">
    <location>
        <begin position="325"/>
        <end position="382"/>
    </location>
</feature>
<feature type="domain" description="CdaR GGDEF-like" evidence="4">
    <location>
        <begin position="173"/>
        <end position="274"/>
    </location>
</feature>
<dbReference type="Pfam" id="PF17853">
    <property type="entry name" value="GGDEF_2"/>
    <property type="match status" value="1"/>
</dbReference>
<gene>
    <name evidence="6" type="ORF">ACFSJD_00980</name>
</gene>
<comment type="similarity">
    <text evidence="1">Belongs to the CdaR family.</text>
</comment>
<sequence>MCVDDPDPSLAGLVPALIDRLPVLLDEVRLALEEDWPDYARFLAANSAEVGVAADAALNRLVTLVTTSGADGGVEGELFEEIGRIQWRQGSDLTTLLSAYQMGARVFWRHVSAVAVEQRVEPRTVAALAEAVFLFVDKLSSSSARGYVLEQSEAAVTRERLREELVGLLLSDRADQAAVQAAAERAEWPLPDEMAVVLVEPDSPASHQALARLDPSNIVFSRPPLLGAIVPNPSRRNLRRLSTVLRGTRAVVGVAVPADRLPASLHIAETAARLQRSGVLVDDPVFTADHLDAIIVHRDAGLLDALRARVLGPLATSSPASRERLSETLLAWLRHMGDRRAIAAELHVHPQTVRYRLAKLHELFGEDLDSPSTRAQLVLALAWGPPQPVRPAAGVMPPGTVGQPPRTDFTTPRR</sequence>
<dbReference type="EMBL" id="JBHUCO010000001">
    <property type="protein sequence ID" value="MFD1516038.1"/>
    <property type="molecule type" value="Genomic_DNA"/>
</dbReference>
<evidence type="ECO:0000259" key="5">
    <source>
        <dbReference type="Pfam" id="PF25906"/>
    </source>
</evidence>
<dbReference type="InterPro" id="IPR051448">
    <property type="entry name" value="CdaR-like_regulators"/>
</dbReference>
<dbReference type="PANTHER" id="PTHR33744:SF1">
    <property type="entry name" value="DNA-BINDING TRANSCRIPTIONAL ACTIVATOR ADER"/>
    <property type="match status" value="1"/>
</dbReference>
<dbReference type="Proteomes" id="UP001597114">
    <property type="component" value="Unassembled WGS sequence"/>
</dbReference>
<evidence type="ECO:0000313" key="6">
    <source>
        <dbReference type="EMBL" id="MFD1516038.1"/>
    </source>
</evidence>
<accession>A0ABW4EKC8</accession>
<dbReference type="InterPro" id="IPR058663">
    <property type="entry name" value="PucR-like_N"/>
</dbReference>
<evidence type="ECO:0000259" key="4">
    <source>
        <dbReference type="Pfam" id="PF17853"/>
    </source>
</evidence>
<feature type="region of interest" description="Disordered" evidence="2">
    <location>
        <begin position="390"/>
        <end position="414"/>
    </location>
</feature>
<dbReference type="InterPro" id="IPR041522">
    <property type="entry name" value="CdaR_GGDEF"/>
</dbReference>
<dbReference type="InterPro" id="IPR025736">
    <property type="entry name" value="PucR_C-HTH_dom"/>
</dbReference>
<feature type="domain" description="PucR-like N-terminal" evidence="5">
    <location>
        <begin position="15"/>
        <end position="170"/>
    </location>
</feature>